<evidence type="ECO:0000256" key="1">
    <source>
        <dbReference type="SAM" id="MobiDB-lite"/>
    </source>
</evidence>
<protein>
    <submittedName>
        <fullName evidence="2">Uncharacterized protein</fullName>
    </submittedName>
</protein>
<dbReference type="EMBL" id="AP028911">
    <property type="protein sequence ID" value="BES92152.1"/>
    <property type="molecule type" value="Genomic_DNA"/>
</dbReference>
<name>A0ABN7AP29_9HEMI</name>
<organism evidence="2 3">
    <name type="scientific">Nesidiocoris tenuis</name>
    <dbReference type="NCBI Taxonomy" id="355587"/>
    <lineage>
        <taxon>Eukaryota</taxon>
        <taxon>Metazoa</taxon>
        <taxon>Ecdysozoa</taxon>
        <taxon>Arthropoda</taxon>
        <taxon>Hexapoda</taxon>
        <taxon>Insecta</taxon>
        <taxon>Pterygota</taxon>
        <taxon>Neoptera</taxon>
        <taxon>Paraneoptera</taxon>
        <taxon>Hemiptera</taxon>
        <taxon>Heteroptera</taxon>
        <taxon>Panheteroptera</taxon>
        <taxon>Cimicomorpha</taxon>
        <taxon>Miridae</taxon>
        <taxon>Dicyphina</taxon>
        <taxon>Nesidiocoris</taxon>
    </lineage>
</organism>
<gene>
    <name evidence="2" type="ORF">NTJ_04960</name>
</gene>
<sequence>MRNKEVSRGEPQPWKHDRRSSLSLDVQQHLTQVESLGCDSTTRLSIKDRTLPSQVGRWGAAFIPPSTRMPQPHNRLLPSLSTLNGRC</sequence>
<feature type="region of interest" description="Disordered" evidence="1">
    <location>
        <begin position="1"/>
        <end position="22"/>
    </location>
</feature>
<dbReference type="Proteomes" id="UP001307889">
    <property type="component" value="Chromosome 3"/>
</dbReference>
<feature type="region of interest" description="Disordered" evidence="1">
    <location>
        <begin position="62"/>
        <end position="87"/>
    </location>
</feature>
<evidence type="ECO:0000313" key="2">
    <source>
        <dbReference type="EMBL" id="BES92152.1"/>
    </source>
</evidence>
<evidence type="ECO:0000313" key="3">
    <source>
        <dbReference type="Proteomes" id="UP001307889"/>
    </source>
</evidence>
<keyword evidence="3" id="KW-1185">Reference proteome</keyword>
<reference evidence="2 3" key="1">
    <citation type="submission" date="2023-09" db="EMBL/GenBank/DDBJ databases">
        <title>Nesidiocoris tenuis whole genome shotgun sequence.</title>
        <authorList>
            <person name="Shibata T."/>
            <person name="Shimoda M."/>
            <person name="Kobayashi T."/>
            <person name="Uehara T."/>
        </authorList>
    </citation>
    <scope>NUCLEOTIDE SEQUENCE [LARGE SCALE GENOMIC DNA]</scope>
    <source>
        <strain evidence="2 3">Japan</strain>
    </source>
</reference>
<accession>A0ABN7AP29</accession>
<proteinExistence type="predicted"/>